<reference evidence="1 2" key="1">
    <citation type="submission" date="2018-05" db="EMBL/GenBank/DDBJ databases">
        <title>Genomic Encyclopedia of Type Strains, Phase IV (KMG-IV): sequencing the most valuable type-strain genomes for metagenomic binning, comparative biology and taxonomic classification.</title>
        <authorList>
            <person name="Goeker M."/>
        </authorList>
    </citation>
    <scope>NUCLEOTIDE SEQUENCE [LARGE SCALE GENOMIC DNA]</scope>
    <source>
        <strain evidence="1 2">DSM 44717</strain>
    </source>
</reference>
<organism evidence="1 2">
    <name type="scientific">Nocardia neocaledoniensis</name>
    <dbReference type="NCBI Taxonomy" id="236511"/>
    <lineage>
        <taxon>Bacteria</taxon>
        <taxon>Bacillati</taxon>
        <taxon>Actinomycetota</taxon>
        <taxon>Actinomycetes</taxon>
        <taxon>Mycobacteriales</taxon>
        <taxon>Nocardiaceae</taxon>
        <taxon>Nocardia</taxon>
    </lineage>
</organism>
<keyword evidence="2" id="KW-1185">Reference proteome</keyword>
<evidence type="ECO:0000313" key="1">
    <source>
        <dbReference type="EMBL" id="PWV76014.1"/>
    </source>
</evidence>
<sequence>MPHIFAGAGAVLPSGMTKNGNSPMGATNTWAAVPGWLADTANYPGSVVSGDGLRPQSSDVAANLSAAVAFAGGTVSGNYQARILVTGTVVATSSVVAGTSGTMTVTGTASVSAGDTVTLEVFTSVQGTWQATVSGGAGTYVRIT</sequence>
<dbReference type="RefSeq" id="WP_110037698.1">
    <property type="nucleotide sequence ID" value="NZ_JBFAHU010000016.1"/>
</dbReference>
<comment type="caution">
    <text evidence="1">The sequence shown here is derived from an EMBL/GenBank/DDBJ whole genome shotgun (WGS) entry which is preliminary data.</text>
</comment>
<evidence type="ECO:0000313" key="2">
    <source>
        <dbReference type="Proteomes" id="UP000246410"/>
    </source>
</evidence>
<name>A0A317NNC8_9NOCA</name>
<dbReference type="EMBL" id="QGTL01000004">
    <property type="protein sequence ID" value="PWV76014.1"/>
    <property type="molecule type" value="Genomic_DNA"/>
</dbReference>
<protein>
    <submittedName>
        <fullName evidence="1">Uncharacterized protein</fullName>
    </submittedName>
</protein>
<accession>A0A317NNC8</accession>
<gene>
    <name evidence="1" type="ORF">DFR69_104116</name>
</gene>
<dbReference type="Proteomes" id="UP000246410">
    <property type="component" value="Unassembled WGS sequence"/>
</dbReference>
<proteinExistence type="predicted"/>
<dbReference type="AlphaFoldDB" id="A0A317NNC8"/>